<organism evidence="1 2">
    <name type="scientific">Tateyamaria armeniaca</name>
    <dbReference type="NCBI Taxonomy" id="2518930"/>
    <lineage>
        <taxon>Bacteria</taxon>
        <taxon>Pseudomonadati</taxon>
        <taxon>Pseudomonadota</taxon>
        <taxon>Alphaproteobacteria</taxon>
        <taxon>Rhodobacterales</taxon>
        <taxon>Roseobacteraceae</taxon>
        <taxon>Tateyamaria</taxon>
    </lineage>
</organism>
<evidence type="ECO:0000313" key="2">
    <source>
        <dbReference type="Proteomes" id="UP001627408"/>
    </source>
</evidence>
<comment type="caution">
    <text evidence="1">The sequence shown here is derived from an EMBL/GenBank/DDBJ whole genome shotgun (WGS) entry which is preliminary data.</text>
</comment>
<reference evidence="1 2" key="1">
    <citation type="submission" date="2024-08" db="EMBL/GenBank/DDBJ databases">
        <title>Tateyamaria sp. nov., isolated from marine algae.</title>
        <authorList>
            <person name="Choi B.J."/>
            <person name="Kim J.M."/>
            <person name="Lee J.K."/>
            <person name="Choi D.G."/>
            <person name="Bayburt H."/>
            <person name="Baek J.H."/>
            <person name="Han D.M."/>
            <person name="Jeon C.O."/>
        </authorList>
    </citation>
    <scope>NUCLEOTIDE SEQUENCE [LARGE SCALE GENOMIC DNA]</scope>
    <source>
        <strain evidence="1 2">KMU-156</strain>
    </source>
</reference>
<keyword evidence="2" id="KW-1185">Reference proteome</keyword>
<name>A0ABW8UYV0_9RHOB</name>
<sequence length="64" mass="7384">MLQCMRSGGQNHPDRYAHYGSALHLGDRGHCRRSVSVEEMMRGLILPQDWIIRLETWGKLSFDA</sequence>
<gene>
    <name evidence="1" type="ORF">ACERZ8_20340</name>
</gene>
<dbReference type="EMBL" id="JBHDIY010000002">
    <property type="protein sequence ID" value="MFL4472112.1"/>
    <property type="molecule type" value="Genomic_DNA"/>
</dbReference>
<protein>
    <submittedName>
        <fullName evidence="1">Uncharacterized protein</fullName>
    </submittedName>
</protein>
<proteinExistence type="predicted"/>
<accession>A0ABW8UYV0</accession>
<evidence type="ECO:0000313" key="1">
    <source>
        <dbReference type="EMBL" id="MFL4472112.1"/>
    </source>
</evidence>
<dbReference type="RefSeq" id="WP_407593997.1">
    <property type="nucleotide sequence ID" value="NZ_JBHDIY010000002.1"/>
</dbReference>
<dbReference type="Proteomes" id="UP001627408">
    <property type="component" value="Unassembled WGS sequence"/>
</dbReference>